<dbReference type="Proteomes" id="UP001567571">
    <property type="component" value="Unassembled WGS sequence"/>
</dbReference>
<dbReference type="Proteomes" id="UP001501425">
    <property type="component" value="Unassembled WGS sequence"/>
</dbReference>
<dbReference type="AlphaFoldDB" id="A0AAV3SPP3"/>
<reference evidence="2" key="2">
    <citation type="submission" date="2023-12" db="EMBL/GenBank/DDBJ databases">
        <authorList>
            <person name="Sun Q."/>
            <person name="Inoue M."/>
        </authorList>
    </citation>
    <scope>NUCLEOTIDE SEQUENCE</scope>
    <source>
        <strain evidence="2">JCM 14265</strain>
    </source>
</reference>
<proteinExistence type="predicted"/>
<sequence>MNEVDRDVSEFGAAGTDEFRTAYDWESTAPSTGVVEAVSEATNREQLDLPQLYGALDPDALDSLVRSSDGPMSLAFSFARCEVTVLNDGEVAVKHSSTDPQSE</sequence>
<reference evidence="2" key="1">
    <citation type="journal article" date="2014" name="Int. J. Syst. Evol. Microbiol.">
        <title>Complete genome sequence of Corynebacterium casei LMG S-19264T (=DSM 44701T), isolated from a smear-ripened cheese.</title>
        <authorList>
            <consortium name="US DOE Joint Genome Institute (JGI-PGF)"/>
            <person name="Walter F."/>
            <person name="Albersmeier A."/>
            <person name="Kalinowski J."/>
            <person name="Ruckert C."/>
        </authorList>
    </citation>
    <scope>NUCLEOTIDE SEQUENCE</scope>
    <source>
        <strain evidence="2">JCM 14265</strain>
    </source>
</reference>
<evidence type="ECO:0000313" key="5">
    <source>
        <dbReference type="Proteomes" id="UP001567571"/>
    </source>
</evidence>
<evidence type="ECO:0000313" key="4">
    <source>
        <dbReference type="Proteomes" id="UP001501425"/>
    </source>
</evidence>
<feature type="domain" description="Halobacterial output" evidence="1">
    <location>
        <begin position="27"/>
        <end position="94"/>
    </location>
</feature>
<dbReference type="EMBL" id="BAAADQ010000002">
    <property type="protein sequence ID" value="GAA0534700.1"/>
    <property type="molecule type" value="Genomic_DNA"/>
</dbReference>
<name>A0AAV3SPP3_9EURY</name>
<organism evidence="2 4">
    <name type="scientific">Halorubrum ejinorense</name>
    <dbReference type="NCBI Taxonomy" id="425309"/>
    <lineage>
        <taxon>Archaea</taxon>
        <taxon>Methanobacteriati</taxon>
        <taxon>Methanobacteriota</taxon>
        <taxon>Stenosarchaea group</taxon>
        <taxon>Halobacteria</taxon>
        <taxon>Halobacteriales</taxon>
        <taxon>Haloferacaceae</taxon>
        <taxon>Halorubrum</taxon>
    </lineage>
</organism>
<gene>
    <name evidence="3" type="ORF">ABNG02_08635</name>
    <name evidence="2" type="ORF">GCM10008994_07010</name>
</gene>
<evidence type="ECO:0000313" key="3">
    <source>
        <dbReference type="EMBL" id="MEZ3167388.1"/>
    </source>
</evidence>
<dbReference type="RefSeq" id="WP_343776694.1">
    <property type="nucleotide sequence ID" value="NZ_BAAADQ010000002.1"/>
</dbReference>
<dbReference type="InterPro" id="IPR040624">
    <property type="entry name" value="HalOD1"/>
</dbReference>
<dbReference type="Pfam" id="PF18545">
    <property type="entry name" value="HalOD1"/>
    <property type="match status" value="1"/>
</dbReference>
<keyword evidence="5" id="KW-1185">Reference proteome</keyword>
<protein>
    <submittedName>
        <fullName evidence="3">HalOD1 output domain-containing protein</fullName>
    </submittedName>
</protein>
<comment type="caution">
    <text evidence="2">The sequence shown here is derived from an EMBL/GenBank/DDBJ whole genome shotgun (WGS) entry which is preliminary data.</text>
</comment>
<evidence type="ECO:0000259" key="1">
    <source>
        <dbReference type="Pfam" id="PF18545"/>
    </source>
</evidence>
<accession>A0AAV3SPP3</accession>
<reference evidence="3 5" key="3">
    <citation type="submission" date="2024-06" db="EMBL/GenBank/DDBJ databases">
        <title>Halorubrum miltondacostae sp. nov., a potential PHA producer isolated from an inland solar saltern in Rio Maior, Portugal.</title>
        <authorList>
            <person name="Albuquerque L."/>
            <person name="Viver T."/>
            <person name="Barroso C."/>
            <person name="Claudino R."/>
            <person name="Galvan M."/>
            <person name="Simoes G."/>
            <person name="Lobo Da Cunha A."/>
            <person name="Egas C."/>
        </authorList>
    </citation>
    <scope>NUCLEOTIDE SEQUENCE [LARGE SCALE GENOMIC DNA]</scope>
    <source>
        <strain evidence="3 5">DSM 18646</strain>
    </source>
</reference>
<evidence type="ECO:0000313" key="2">
    <source>
        <dbReference type="EMBL" id="GAA0534700.1"/>
    </source>
</evidence>
<dbReference type="EMBL" id="JBEDNW010000004">
    <property type="protein sequence ID" value="MEZ3167388.1"/>
    <property type="molecule type" value="Genomic_DNA"/>
</dbReference>